<dbReference type="PROSITE" id="PS51077">
    <property type="entry name" value="HTH_ICLR"/>
    <property type="match status" value="1"/>
</dbReference>
<gene>
    <name evidence="6" type="ORF">GCM10007977_094540</name>
</gene>
<dbReference type="Proteomes" id="UP000642070">
    <property type="component" value="Unassembled WGS sequence"/>
</dbReference>
<reference evidence="6" key="2">
    <citation type="submission" date="2020-09" db="EMBL/GenBank/DDBJ databases">
        <authorList>
            <person name="Sun Q."/>
            <person name="Ohkuma M."/>
        </authorList>
    </citation>
    <scope>NUCLEOTIDE SEQUENCE</scope>
    <source>
        <strain evidence="6">JCM 19831</strain>
    </source>
</reference>
<dbReference type="SUPFAM" id="SSF46785">
    <property type="entry name" value="Winged helix' DNA-binding domain"/>
    <property type="match status" value="1"/>
</dbReference>
<dbReference type="RefSeq" id="WP_190256618.1">
    <property type="nucleotide sequence ID" value="NZ_BMPI01000077.1"/>
</dbReference>
<dbReference type="InterPro" id="IPR029016">
    <property type="entry name" value="GAF-like_dom_sf"/>
</dbReference>
<dbReference type="EMBL" id="BMPI01000077">
    <property type="protein sequence ID" value="GGM78155.1"/>
    <property type="molecule type" value="Genomic_DNA"/>
</dbReference>
<evidence type="ECO:0000313" key="7">
    <source>
        <dbReference type="Proteomes" id="UP000642070"/>
    </source>
</evidence>
<dbReference type="PROSITE" id="PS51078">
    <property type="entry name" value="ICLR_ED"/>
    <property type="match status" value="1"/>
</dbReference>
<dbReference type="GO" id="GO:0003677">
    <property type="term" value="F:DNA binding"/>
    <property type="evidence" value="ECO:0007669"/>
    <property type="project" value="UniProtKB-KW"/>
</dbReference>
<keyword evidence="7" id="KW-1185">Reference proteome</keyword>
<keyword evidence="2" id="KW-0238">DNA-binding</keyword>
<evidence type="ECO:0000256" key="3">
    <source>
        <dbReference type="ARBA" id="ARBA00023163"/>
    </source>
</evidence>
<organism evidence="6 7">
    <name type="scientific">Dactylosporangium sucinum</name>
    <dbReference type="NCBI Taxonomy" id="1424081"/>
    <lineage>
        <taxon>Bacteria</taxon>
        <taxon>Bacillati</taxon>
        <taxon>Actinomycetota</taxon>
        <taxon>Actinomycetes</taxon>
        <taxon>Micromonosporales</taxon>
        <taxon>Micromonosporaceae</taxon>
        <taxon>Dactylosporangium</taxon>
    </lineage>
</organism>
<dbReference type="Gene3D" id="1.10.10.10">
    <property type="entry name" value="Winged helix-like DNA-binding domain superfamily/Winged helix DNA-binding domain"/>
    <property type="match status" value="1"/>
</dbReference>
<feature type="domain" description="HTH iclR-type" evidence="4">
    <location>
        <begin position="6"/>
        <end position="81"/>
    </location>
</feature>
<feature type="domain" description="IclR-ED" evidence="5">
    <location>
        <begin position="69"/>
        <end position="227"/>
    </location>
</feature>
<dbReference type="GO" id="GO:0003700">
    <property type="term" value="F:DNA-binding transcription factor activity"/>
    <property type="evidence" value="ECO:0007669"/>
    <property type="project" value="TreeGrafter"/>
</dbReference>
<evidence type="ECO:0000256" key="1">
    <source>
        <dbReference type="ARBA" id="ARBA00023015"/>
    </source>
</evidence>
<dbReference type="PANTHER" id="PTHR30136:SF35">
    <property type="entry name" value="HTH-TYPE TRANSCRIPTIONAL REGULATOR RV1719"/>
    <property type="match status" value="1"/>
</dbReference>
<dbReference type="InterPro" id="IPR036390">
    <property type="entry name" value="WH_DNA-bd_sf"/>
</dbReference>
<reference evidence="6" key="1">
    <citation type="journal article" date="2014" name="Int. J. Syst. Evol. Microbiol.">
        <title>Complete genome sequence of Corynebacterium casei LMG S-19264T (=DSM 44701T), isolated from a smear-ripened cheese.</title>
        <authorList>
            <consortium name="US DOE Joint Genome Institute (JGI-PGF)"/>
            <person name="Walter F."/>
            <person name="Albersmeier A."/>
            <person name="Kalinowski J."/>
            <person name="Ruckert C."/>
        </authorList>
    </citation>
    <scope>NUCLEOTIDE SEQUENCE</scope>
    <source>
        <strain evidence="6">JCM 19831</strain>
    </source>
</reference>
<evidence type="ECO:0000259" key="5">
    <source>
        <dbReference type="PROSITE" id="PS51078"/>
    </source>
</evidence>
<dbReference type="Gene3D" id="3.30.450.40">
    <property type="match status" value="2"/>
</dbReference>
<dbReference type="InterPro" id="IPR014757">
    <property type="entry name" value="Tscrpt_reg_IclR_C"/>
</dbReference>
<dbReference type="SMART" id="SM00346">
    <property type="entry name" value="HTH_ICLR"/>
    <property type="match status" value="1"/>
</dbReference>
<comment type="caution">
    <text evidence="6">The sequence shown here is derived from an EMBL/GenBank/DDBJ whole genome shotgun (WGS) entry which is preliminary data.</text>
</comment>
<protein>
    <recommendedName>
        <fullName evidence="8">IclR family transcriptional regulator</fullName>
    </recommendedName>
</protein>
<sequence length="227" mass="23457">MAVKTIDVVSRALAVLEQVSLHQPASLGALARELDLDKSAVQRIVATLHADGWIRPDAAGQGGWTLTGRALAVGGRFAAGEDLRARARRVLREVHAATGETVWLAVADGGSLIVVDEIASTHVLRVTFPIGYTGPFGPGTAGGAAILAREDDAEPDARVEQARSDGFAVQMSGEVPLWAAAVALPREPGALPAAVVIGVPQSRGGEPELRRLGAVLAEAVRTVYAGA</sequence>
<dbReference type="AlphaFoldDB" id="A0A917X6F2"/>
<dbReference type="InterPro" id="IPR050707">
    <property type="entry name" value="HTH_MetabolicPath_Reg"/>
</dbReference>
<dbReference type="GO" id="GO:0045892">
    <property type="term" value="P:negative regulation of DNA-templated transcription"/>
    <property type="evidence" value="ECO:0007669"/>
    <property type="project" value="TreeGrafter"/>
</dbReference>
<evidence type="ECO:0000256" key="2">
    <source>
        <dbReference type="ARBA" id="ARBA00023125"/>
    </source>
</evidence>
<proteinExistence type="predicted"/>
<name>A0A917X6F2_9ACTN</name>
<evidence type="ECO:0000313" key="6">
    <source>
        <dbReference type="EMBL" id="GGM78155.1"/>
    </source>
</evidence>
<accession>A0A917X6F2</accession>
<keyword evidence="1" id="KW-0805">Transcription regulation</keyword>
<evidence type="ECO:0000259" key="4">
    <source>
        <dbReference type="PROSITE" id="PS51077"/>
    </source>
</evidence>
<dbReference type="SUPFAM" id="SSF55781">
    <property type="entry name" value="GAF domain-like"/>
    <property type="match status" value="1"/>
</dbReference>
<dbReference type="PANTHER" id="PTHR30136">
    <property type="entry name" value="HELIX-TURN-HELIX TRANSCRIPTIONAL REGULATOR, ICLR FAMILY"/>
    <property type="match status" value="1"/>
</dbReference>
<dbReference type="InterPro" id="IPR005471">
    <property type="entry name" value="Tscrpt_reg_IclR_N"/>
</dbReference>
<dbReference type="Pfam" id="PF01614">
    <property type="entry name" value="IclR_C"/>
    <property type="match status" value="1"/>
</dbReference>
<evidence type="ECO:0008006" key="8">
    <source>
        <dbReference type="Google" id="ProtNLM"/>
    </source>
</evidence>
<dbReference type="Pfam" id="PF09339">
    <property type="entry name" value="HTH_IclR"/>
    <property type="match status" value="1"/>
</dbReference>
<keyword evidence="3" id="KW-0804">Transcription</keyword>
<dbReference type="InterPro" id="IPR036388">
    <property type="entry name" value="WH-like_DNA-bd_sf"/>
</dbReference>